<dbReference type="PROSITE" id="PS00163">
    <property type="entry name" value="FUMARATE_LYASES"/>
    <property type="match status" value="1"/>
</dbReference>
<dbReference type="Pfam" id="PF10397">
    <property type="entry name" value="ADSL_C"/>
    <property type="match status" value="1"/>
</dbReference>
<proteinExistence type="predicted"/>
<dbReference type="PRINTS" id="PR00145">
    <property type="entry name" value="ARGSUCLYASE"/>
</dbReference>
<gene>
    <name evidence="3" type="ORF">L1785_04925</name>
</gene>
<dbReference type="PANTHER" id="PTHR43172:SF1">
    <property type="entry name" value="ADENYLOSUCCINATE LYASE"/>
    <property type="match status" value="1"/>
</dbReference>
<evidence type="ECO:0000313" key="4">
    <source>
        <dbReference type="Proteomes" id="UP001165405"/>
    </source>
</evidence>
<dbReference type="InterPro" id="IPR008948">
    <property type="entry name" value="L-Aspartase-like"/>
</dbReference>
<dbReference type="PRINTS" id="PR00149">
    <property type="entry name" value="FUMRATELYASE"/>
</dbReference>
<dbReference type="GO" id="GO:0004018">
    <property type="term" value="F:N6-(1,2-dicarboxyethyl)AMP AMP-lyase (fumarate-forming) activity"/>
    <property type="evidence" value="ECO:0007669"/>
    <property type="project" value="TreeGrafter"/>
</dbReference>
<evidence type="ECO:0000256" key="1">
    <source>
        <dbReference type="ARBA" id="ARBA00023239"/>
    </source>
</evidence>
<dbReference type="InterPro" id="IPR022761">
    <property type="entry name" value="Fumarate_lyase_N"/>
</dbReference>
<feature type="domain" description="Adenylosuccinate lyase C-terminal" evidence="2">
    <location>
        <begin position="351"/>
        <end position="430"/>
    </location>
</feature>
<dbReference type="GO" id="GO:0005829">
    <property type="term" value="C:cytosol"/>
    <property type="evidence" value="ECO:0007669"/>
    <property type="project" value="TreeGrafter"/>
</dbReference>
<keyword evidence="1 3" id="KW-0456">Lyase</keyword>
<evidence type="ECO:0000259" key="2">
    <source>
        <dbReference type="SMART" id="SM00998"/>
    </source>
</evidence>
<dbReference type="InterPro" id="IPR020557">
    <property type="entry name" value="Fumarate_lyase_CS"/>
</dbReference>
<dbReference type="Proteomes" id="UP001165405">
    <property type="component" value="Unassembled WGS sequence"/>
</dbReference>
<dbReference type="CDD" id="cd01597">
    <property type="entry name" value="pCLME"/>
    <property type="match status" value="1"/>
</dbReference>
<name>A0AA41U8B4_9MICO</name>
<dbReference type="Gene3D" id="1.10.40.30">
    <property type="entry name" value="Fumarase/aspartase (C-terminal domain)"/>
    <property type="match status" value="1"/>
</dbReference>
<reference evidence="3" key="1">
    <citation type="submission" date="2022-01" db="EMBL/GenBank/DDBJ databases">
        <title>Antribacter sp. nov., isolated from Guizhou of China.</title>
        <authorList>
            <person name="Chengliang C."/>
            <person name="Ya Z."/>
        </authorList>
    </citation>
    <scope>NUCLEOTIDE SEQUENCE</scope>
    <source>
        <strain evidence="3">KLBMP 9083</strain>
    </source>
</reference>
<dbReference type="AlphaFoldDB" id="A0AA41U8B4"/>
<dbReference type="PANTHER" id="PTHR43172">
    <property type="entry name" value="ADENYLOSUCCINATE LYASE"/>
    <property type="match status" value="1"/>
</dbReference>
<organism evidence="3 4">
    <name type="scientific">Antribacter soli</name>
    <dbReference type="NCBI Taxonomy" id="2910976"/>
    <lineage>
        <taxon>Bacteria</taxon>
        <taxon>Bacillati</taxon>
        <taxon>Actinomycetota</taxon>
        <taxon>Actinomycetes</taxon>
        <taxon>Micrococcales</taxon>
        <taxon>Promicromonosporaceae</taxon>
        <taxon>Antribacter</taxon>
    </lineage>
</organism>
<dbReference type="InterPro" id="IPR000362">
    <property type="entry name" value="Fumarate_lyase_fam"/>
</dbReference>
<dbReference type="Pfam" id="PF00206">
    <property type="entry name" value="Lyase_1"/>
    <property type="match status" value="1"/>
</dbReference>
<dbReference type="SMART" id="SM00998">
    <property type="entry name" value="ADSL_C"/>
    <property type="match status" value="1"/>
</dbReference>
<dbReference type="RefSeq" id="WP_236088090.1">
    <property type="nucleotide sequence ID" value="NZ_JAKGSG010000020.1"/>
</dbReference>
<dbReference type="Gene3D" id="1.20.200.10">
    <property type="entry name" value="Fumarase/aspartase (Central domain)"/>
    <property type="match status" value="1"/>
</dbReference>
<keyword evidence="4" id="KW-1185">Reference proteome</keyword>
<accession>A0AA41U8B4</accession>
<dbReference type="GO" id="GO:0070626">
    <property type="term" value="F:(S)-2-(5-amino-1-(5-phospho-D-ribosyl)imidazole-4-carboxamido) succinate lyase (fumarate-forming) activity"/>
    <property type="evidence" value="ECO:0007669"/>
    <property type="project" value="TreeGrafter"/>
</dbReference>
<protein>
    <submittedName>
        <fullName evidence="3">Adenylosuccinate lyase family protein</fullName>
    </submittedName>
</protein>
<dbReference type="InterPro" id="IPR019468">
    <property type="entry name" value="AdenyloSucc_lyase_C"/>
</dbReference>
<comment type="caution">
    <text evidence="3">The sequence shown here is derived from an EMBL/GenBank/DDBJ whole genome shotgun (WGS) entry which is preliminary data.</text>
</comment>
<sequence>MPDAGIARLFSVENRFQARLDVEAALAQAEAEVGLIPVPAGEAIAAAAQLDKLDLARVAAATAAASHPLVPLIEEFARVVGREHGGWVHWGATTQNITQTADMLVLRDAHREIKRLLAQVLRAMSKQADSAAAIPMAGRTHSQHAVPITFGFKVAVWIDETTAHVDRLERLEDRLFRVLMGGAVGTFASFGPAGRDVERGVAERLGLKEMPVPSRAINDGIVELVLVLGLLAGTAGKIGKDIYSLMQPEFGEAFEPIPYGTVGSSTMPHKRNPQLALDVISSSAQLRALAGPALESMLHDHEANGAMTALLEDVVAQASVMAGDILTRLVVILDGLELDEQRMRANLALSEGLIGSESLMMELGERIGRQKAHEIVFDVAQESARRDAPFLDLLVADEVVAAHFSEAEIRRLLDPTHYLGESIAIATAMAQHARAVADRLQIPAVAPARRPAPVPDAARVAVAADVPVPVEPAGADLVAATEVADEKVLLSA</sequence>
<evidence type="ECO:0000313" key="3">
    <source>
        <dbReference type="EMBL" id="MCF4120317.1"/>
    </source>
</evidence>
<dbReference type="EMBL" id="JAKGSG010000020">
    <property type="protein sequence ID" value="MCF4120317.1"/>
    <property type="molecule type" value="Genomic_DNA"/>
</dbReference>
<dbReference type="GO" id="GO:0044208">
    <property type="term" value="P:'de novo' AMP biosynthetic process"/>
    <property type="evidence" value="ECO:0007669"/>
    <property type="project" value="TreeGrafter"/>
</dbReference>
<dbReference type="SUPFAM" id="SSF48557">
    <property type="entry name" value="L-aspartase-like"/>
    <property type="match status" value="1"/>
</dbReference>